<gene>
    <name evidence="1" type="ORF">PQJ73_21590</name>
</gene>
<proteinExistence type="predicted"/>
<sequence length="297" mass="31808">MTFGVSPSAVAAMRARPGFSAGMRTHANGVVALFRGNTVLNLLMNDRARALFMLVALYLHHHGGGDGRPGLTVGALKDMCVKLALCSRGRCEAMLAVLRAAGYLEPAADPDRRRRLLVPTERLLDLQKKRWEAHFAALAEVVPAASRFSAALARPEFVPAFVGALGEPYIAGFRLLQHAPCLASISDRNGGIPVLFALALEGPEDGPFPPTEPVRLSINALATQFGVSRKHVLTLLRELEAGGLLVRGPEPDRVTFRPPLREGLELLTATIFVFFVQAGERALAAIGDTAVVVEPAI</sequence>
<reference evidence="1" key="2">
    <citation type="submission" date="2023-02" db="EMBL/GenBank/DDBJ databases">
        <authorList>
            <person name="Rayyan A."/>
            <person name="Meyer T."/>
            <person name="Kyndt J.A."/>
        </authorList>
    </citation>
    <scope>NUCLEOTIDE SEQUENCE</scope>
    <source>
        <strain evidence="1">DSM 9987</strain>
    </source>
</reference>
<dbReference type="SUPFAM" id="SSF46785">
    <property type="entry name" value="Winged helix' DNA-binding domain"/>
    <property type="match status" value="1"/>
</dbReference>
<name>A0ABT5JF15_RHOTP</name>
<dbReference type="EMBL" id="JAQQLI010000041">
    <property type="protein sequence ID" value="MDC7788289.1"/>
    <property type="molecule type" value="Genomic_DNA"/>
</dbReference>
<reference evidence="1" key="1">
    <citation type="journal article" date="2023" name="Microbiol Resour">
        <title>Genome Sequences of Rhodoplanes serenus and Two Thermotolerant Strains, Rhodoplanes tepidamans and 'Rhodoplanes cryptolactis,' Further Refine the Genus.</title>
        <authorList>
            <person name="Rayyan A.A."/>
            <person name="Kyndt J.A."/>
        </authorList>
    </citation>
    <scope>NUCLEOTIDE SEQUENCE</scope>
    <source>
        <strain evidence="1">DSM 9987</strain>
    </source>
</reference>
<dbReference type="Proteomes" id="UP001165652">
    <property type="component" value="Unassembled WGS sequence"/>
</dbReference>
<evidence type="ECO:0000313" key="1">
    <source>
        <dbReference type="EMBL" id="MDC7788289.1"/>
    </source>
</evidence>
<dbReference type="Gene3D" id="1.10.10.10">
    <property type="entry name" value="Winged helix-like DNA-binding domain superfamily/Winged helix DNA-binding domain"/>
    <property type="match status" value="2"/>
</dbReference>
<dbReference type="RefSeq" id="WP_272779127.1">
    <property type="nucleotide sequence ID" value="NZ_JAQQLI010000041.1"/>
</dbReference>
<evidence type="ECO:0008006" key="3">
    <source>
        <dbReference type="Google" id="ProtNLM"/>
    </source>
</evidence>
<keyword evidence="2" id="KW-1185">Reference proteome</keyword>
<protein>
    <recommendedName>
        <fullName evidence="3">MarR family transcriptional regulator</fullName>
    </recommendedName>
</protein>
<accession>A0ABT5JF15</accession>
<dbReference type="InterPro" id="IPR036390">
    <property type="entry name" value="WH_DNA-bd_sf"/>
</dbReference>
<comment type="caution">
    <text evidence="1">The sequence shown here is derived from an EMBL/GenBank/DDBJ whole genome shotgun (WGS) entry which is preliminary data.</text>
</comment>
<organism evidence="1 2">
    <name type="scientific">Rhodoplanes tepidamans</name>
    <name type="common">Rhodoplanes cryptolactis</name>
    <dbReference type="NCBI Taxonomy" id="200616"/>
    <lineage>
        <taxon>Bacteria</taxon>
        <taxon>Pseudomonadati</taxon>
        <taxon>Pseudomonadota</taxon>
        <taxon>Alphaproteobacteria</taxon>
        <taxon>Hyphomicrobiales</taxon>
        <taxon>Nitrobacteraceae</taxon>
        <taxon>Rhodoplanes</taxon>
    </lineage>
</organism>
<evidence type="ECO:0000313" key="2">
    <source>
        <dbReference type="Proteomes" id="UP001165652"/>
    </source>
</evidence>
<dbReference type="InterPro" id="IPR036388">
    <property type="entry name" value="WH-like_DNA-bd_sf"/>
</dbReference>